<reference evidence="2 3" key="1">
    <citation type="submission" date="2023-03" db="EMBL/GenBank/DDBJ databases">
        <title>Novel Species.</title>
        <authorList>
            <person name="Ma S."/>
        </authorList>
    </citation>
    <scope>NUCLEOTIDE SEQUENCE [LARGE SCALE GENOMIC DNA]</scope>
    <source>
        <strain evidence="2 3">LIND6LT2</strain>
    </source>
</reference>
<feature type="transmembrane region" description="Helical" evidence="1">
    <location>
        <begin position="6"/>
        <end position="25"/>
    </location>
</feature>
<protein>
    <recommendedName>
        <fullName evidence="4">YtxH domain-containing protein</fullName>
    </recommendedName>
</protein>
<sequence>MMLNKFTAGMVLGGVAGVMGFKMMTTNKRGRRKMMKNGRRMLEKAGDLLEELR</sequence>
<accession>A0ABZ2Y453</accession>
<dbReference type="RefSeq" id="WP_341877101.1">
    <property type="nucleotide sequence ID" value="NZ_CP121687.1"/>
</dbReference>
<evidence type="ECO:0008006" key="4">
    <source>
        <dbReference type="Google" id="ProtNLM"/>
    </source>
</evidence>
<gene>
    <name evidence="2" type="ORF">QBE51_01010</name>
</gene>
<keyword evidence="1" id="KW-0472">Membrane</keyword>
<evidence type="ECO:0000313" key="3">
    <source>
        <dbReference type="Proteomes" id="UP001486565"/>
    </source>
</evidence>
<dbReference type="EMBL" id="CP121687">
    <property type="protein sequence ID" value="WZL70138.1"/>
    <property type="molecule type" value="Genomic_DNA"/>
</dbReference>
<evidence type="ECO:0000256" key="1">
    <source>
        <dbReference type="SAM" id="Phobius"/>
    </source>
</evidence>
<organism evidence="2 3">
    <name type="scientific">Defluviitalea saccharophila</name>
    <dbReference type="NCBI Taxonomy" id="879970"/>
    <lineage>
        <taxon>Bacteria</taxon>
        <taxon>Bacillati</taxon>
        <taxon>Bacillota</taxon>
        <taxon>Clostridia</taxon>
        <taxon>Lachnospirales</taxon>
        <taxon>Defluviitaleaceae</taxon>
        <taxon>Defluviitalea</taxon>
    </lineage>
</organism>
<keyword evidence="1" id="KW-1133">Transmembrane helix</keyword>
<evidence type="ECO:0000313" key="2">
    <source>
        <dbReference type="EMBL" id="WZL70138.1"/>
    </source>
</evidence>
<keyword evidence="3" id="KW-1185">Reference proteome</keyword>
<keyword evidence="1" id="KW-0812">Transmembrane</keyword>
<name>A0ABZ2Y453_9FIRM</name>
<dbReference type="Proteomes" id="UP001486565">
    <property type="component" value="Chromosome"/>
</dbReference>
<proteinExistence type="predicted"/>